<sequence length="546" mass="61206">MDDPAQGPWATDETTQILPAAAKKFAAFAAFAADVHATMNQMQARPVIEEIQLRGVFLEEEILLHQLDEHYIAGPDDRDRHPCRWMTVCSLLGISTLHRTDNRSLTAISPIAWAFFKNAFAMYAELIARGPAISSCEALLVMALFMLRTADAGLAAQLTAAAAHMAHMLGLQKQEYYVGLDAEVAERHKRILWAVYILNADVTHRYGIPSPLDEESIVIELPEVEHCHVFSPGDHTARLARQHRGGILRQQAFFAVAQLRIHKLLERVSSRRLSMQESTDLLEAVTKIHQELEEWKCFLPTETQPSSRAYGTPRLEMPVAILHYTYLSCISKISMTAAVLLDMATLNPDMQEVQSSTSNKIFATSRMARARCAMAARGTLDVLLRLQPQPFTHLWQTLCFPLSAILVLLSETLAYPASAHAETDVELIHDFVQYLERLKSEGCEVHRLLNGCRTIWSIATCALIASQTDQKVTVFEQTRESICSKFAQVVDWLQLAEGLLSNVPMLTSKARKFFCDILELGELDENYGDFAPEILKSSNYGFLFSN</sequence>
<dbReference type="PANTHER" id="PTHR46910:SF25">
    <property type="entry name" value="ABC-TRANSPORTER-REGULATING TRANSCRIPTION FACTOR"/>
    <property type="match status" value="1"/>
</dbReference>
<accession>W6XTI6</accession>
<evidence type="ECO:0000256" key="1">
    <source>
        <dbReference type="ARBA" id="ARBA00023242"/>
    </source>
</evidence>
<evidence type="ECO:0000259" key="2">
    <source>
        <dbReference type="SMART" id="SM00906"/>
    </source>
</evidence>
<dbReference type="SMART" id="SM00906">
    <property type="entry name" value="Fungal_trans"/>
    <property type="match status" value="1"/>
</dbReference>
<organism evidence="3 4">
    <name type="scientific">Cochliobolus carbonum (strain 26-R-13)</name>
    <name type="common">Maize leaf spot fungus</name>
    <name type="synonym">Bipolaris zeicola</name>
    <dbReference type="NCBI Taxonomy" id="930089"/>
    <lineage>
        <taxon>Eukaryota</taxon>
        <taxon>Fungi</taxon>
        <taxon>Dikarya</taxon>
        <taxon>Ascomycota</taxon>
        <taxon>Pezizomycotina</taxon>
        <taxon>Dothideomycetes</taxon>
        <taxon>Pleosporomycetidae</taxon>
        <taxon>Pleosporales</taxon>
        <taxon>Pleosporineae</taxon>
        <taxon>Pleosporaceae</taxon>
        <taxon>Bipolaris</taxon>
    </lineage>
</organism>
<gene>
    <name evidence="3" type="ORF">COCCADRAFT_102690</name>
</gene>
<dbReference type="GeneID" id="19142611"/>
<feature type="domain" description="Xylanolytic transcriptional activator regulatory" evidence="2">
    <location>
        <begin position="155"/>
        <end position="228"/>
    </location>
</feature>
<dbReference type="AlphaFoldDB" id="W6XTI6"/>
<dbReference type="EMBL" id="KI964683">
    <property type="protein sequence ID" value="EUC30912.1"/>
    <property type="molecule type" value="Genomic_DNA"/>
</dbReference>
<dbReference type="Proteomes" id="UP000053841">
    <property type="component" value="Unassembled WGS sequence"/>
</dbReference>
<evidence type="ECO:0000313" key="3">
    <source>
        <dbReference type="EMBL" id="EUC30912.1"/>
    </source>
</evidence>
<dbReference type="KEGG" id="bze:COCCADRAFT_102690"/>
<dbReference type="GO" id="GO:0003700">
    <property type="term" value="F:DNA-binding transcription factor activity"/>
    <property type="evidence" value="ECO:0007669"/>
    <property type="project" value="InterPro"/>
</dbReference>
<dbReference type="GO" id="GO:0008270">
    <property type="term" value="F:zinc ion binding"/>
    <property type="evidence" value="ECO:0007669"/>
    <property type="project" value="InterPro"/>
</dbReference>
<dbReference type="OrthoDB" id="3266505at2759"/>
<keyword evidence="4" id="KW-1185">Reference proteome</keyword>
<dbReference type="STRING" id="930089.W6XTI6"/>
<dbReference type="PANTHER" id="PTHR46910">
    <property type="entry name" value="TRANSCRIPTION FACTOR PDR1"/>
    <property type="match status" value="1"/>
</dbReference>
<keyword evidence="1" id="KW-0539">Nucleus</keyword>
<name>W6XTI6_COCC2</name>
<reference evidence="3 4" key="1">
    <citation type="journal article" date="2013" name="PLoS Genet.">
        <title>Comparative genome structure, secondary metabolite, and effector coding capacity across Cochliobolus pathogens.</title>
        <authorList>
            <person name="Condon B.J."/>
            <person name="Leng Y."/>
            <person name="Wu D."/>
            <person name="Bushley K.E."/>
            <person name="Ohm R.A."/>
            <person name="Otillar R."/>
            <person name="Martin J."/>
            <person name="Schackwitz W."/>
            <person name="Grimwood J."/>
            <person name="MohdZainudin N."/>
            <person name="Xue C."/>
            <person name="Wang R."/>
            <person name="Manning V.A."/>
            <person name="Dhillon B."/>
            <person name="Tu Z.J."/>
            <person name="Steffenson B.J."/>
            <person name="Salamov A."/>
            <person name="Sun H."/>
            <person name="Lowry S."/>
            <person name="LaButti K."/>
            <person name="Han J."/>
            <person name="Copeland A."/>
            <person name="Lindquist E."/>
            <person name="Barry K."/>
            <person name="Schmutz J."/>
            <person name="Baker S.E."/>
            <person name="Ciuffetti L.M."/>
            <person name="Grigoriev I.V."/>
            <person name="Zhong S."/>
            <person name="Turgeon B.G."/>
        </authorList>
    </citation>
    <scope>NUCLEOTIDE SEQUENCE [LARGE SCALE GENOMIC DNA]</scope>
    <source>
        <strain evidence="3 4">26-R-13</strain>
    </source>
</reference>
<dbReference type="CDD" id="cd12148">
    <property type="entry name" value="fungal_TF_MHR"/>
    <property type="match status" value="1"/>
</dbReference>
<proteinExistence type="predicted"/>
<dbReference type="GO" id="GO:0003677">
    <property type="term" value="F:DNA binding"/>
    <property type="evidence" value="ECO:0007669"/>
    <property type="project" value="InterPro"/>
</dbReference>
<dbReference type="InterPro" id="IPR007219">
    <property type="entry name" value="XnlR_reg_dom"/>
</dbReference>
<dbReference type="eggNOG" id="ENOG502QZJZ">
    <property type="taxonomic scope" value="Eukaryota"/>
</dbReference>
<dbReference type="RefSeq" id="XP_007714808.1">
    <property type="nucleotide sequence ID" value="XM_007716618.1"/>
</dbReference>
<dbReference type="Pfam" id="PF04082">
    <property type="entry name" value="Fungal_trans"/>
    <property type="match status" value="1"/>
</dbReference>
<protein>
    <recommendedName>
        <fullName evidence="2">Xylanolytic transcriptional activator regulatory domain-containing protein</fullName>
    </recommendedName>
</protein>
<evidence type="ECO:0000313" key="4">
    <source>
        <dbReference type="Proteomes" id="UP000053841"/>
    </source>
</evidence>
<dbReference type="HOGENOM" id="CLU_011099_3_1_1"/>
<dbReference type="GO" id="GO:0006351">
    <property type="term" value="P:DNA-templated transcription"/>
    <property type="evidence" value="ECO:0007669"/>
    <property type="project" value="InterPro"/>
</dbReference>
<dbReference type="InterPro" id="IPR050987">
    <property type="entry name" value="AtrR-like"/>
</dbReference>